<dbReference type="KEGG" id="cfc:CFLV_04315"/>
<reference evidence="2 3" key="1">
    <citation type="submission" date="2014-08" db="EMBL/GenBank/DDBJ databases">
        <title>Complete genome sequence of Corynebacterium flavescens OJ8(T)(=DSM 20296(T)), isolated from cheese.</title>
        <authorList>
            <person name="Ruckert C."/>
            <person name="Albersmeier A."/>
            <person name="Winkler A."/>
            <person name="Kalinowski J."/>
        </authorList>
    </citation>
    <scope>NUCLEOTIDE SEQUENCE [LARGE SCALE GENOMIC DNA]</scope>
    <source>
        <strain evidence="2 3">OJ8</strain>
    </source>
</reference>
<sequence length="106" mass="12650">MIFINVQFHVKPEYKDTFLDEVNWYTEACNAEPGCLDFKWFRDPQDEQRFLLLETYADGEGVAHVQSEHFKRSCEEFPQYLLETPDIINFRIEGKTSWDKMAEFSV</sequence>
<protein>
    <submittedName>
        <fullName evidence="2">Antibiotic biosynthesis monooxygenase</fullName>
    </submittedName>
</protein>
<name>A0A1L7CKV9_CORFL</name>
<dbReference type="GO" id="GO:0004497">
    <property type="term" value="F:monooxygenase activity"/>
    <property type="evidence" value="ECO:0007669"/>
    <property type="project" value="UniProtKB-KW"/>
</dbReference>
<dbReference type="AlphaFoldDB" id="A0A1L7CKV9"/>
<dbReference type="InterPro" id="IPR050744">
    <property type="entry name" value="AI-2_Isomerase_LsrG"/>
</dbReference>
<dbReference type="OrthoDB" id="8452260at2"/>
<dbReference type="Pfam" id="PF03992">
    <property type="entry name" value="ABM"/>
    <property type="match status" value="1"/>
</dbReference>
<dbReference type="InterPro" id="IPR007138">
    <property type="entry name" value="ABM_dom"/>
</dbReference>
<dbReference type="GeneID" id="82879938"/>
<dbReference type="SUPFAM" id="SSF54909">
    <property type="entry name" value="Dimeric alpha+beta barrel"/>
    <property type="match status" value="1"/>
</dbReference>
<dbReference type="RefSeq" id="WP_075731052.1">
    <property type="nucleotide sequence ID" value="NZ_BJNB01000014.1"/>
</dbReference>
<dbReference type="Gene3D" id="3.30.70.100">
    <property type="match status" value="1"/>
</dbReference>
<keyword evidence="2" id="KW-0560">Oxidoreductase</keyword>
<accession>A0A1L7CKV9</accession>
<feature type="domain" description="ABM" evidence="1">
    <location>
        <begin position="1"/>
        <end position="73"/>
    </location>
</feature>
<keyword evidence="2" id="KW-0503">Monooxygenase</keyword>
<dbReference type="PANTHER" id="PTHR33336:SF3">
    <property type="entry name" value="ABM DOMAIN-CONTAINING PROTEIN"/>
    <property type="match status" value="1"/>
</dbReference>
<evidence type="ECO:0000313" key="2">
    <source>
        <dbReference type="EMBL" id="APT86484.1"/>
    </source>
</evidence>
<evidence type="ECO:0000259" key="1">
    <source>
        <dbReference type="Pfam" id="PF03992"/>
    </source>
</evidence>
<evidence type="ECO:0000313" key="3">
    <source>
        <dbReference type="Proteomes" id="UP000185479"/>
    </source>
</evidence>
<dbReference type="PANTHER" id="PTHR33336">
    <property type="entry name" value="QUINOL MONOOXYGENASE YGIN-RELATED"/>
    <property type="match status" value="1"/>
</dbReference>
<organism evidence="2 3">
    <name type="scientific">Corynebacterium flavescens</name>
    <dbReference type="NCBI Taxonomy" id="28028"/>
    <lineage>
        <taxon>Bacteria</taxon>
        <taxon>Bacillati</taxon>
        <taxon>Actinomycetota</taxon>
        <taxon>Actinomycetes</taxon>
        <taxon>Mycobacteriales</taxon>
        <taxon>Corynebacteriaceae</taxon>
        <taxon>Corynebacterium</taxon>
    </lineage>
</organism>
<dbReference type="Proteomes" id="UP000185479">
    <property type="component" value="Chromosome"/>
</dbReference>
<dbReference type="InterPro" id="IPR011008">
    <property type="entry name" value="Dimeric_a/b-barrel"/>
</dbReference>
<dbReference type="EMBL" id="CP009246">
    <property type="protein sequence ID" value="APT86484.1"/>
    <property type="molecule type" value="Genomic_DNA"/>
</dbReference>
<keyword evidence="3" id="KW-1185">Reference proteome</keyword>
<gene>
    <name evidence="2" type="ORF">CFLV_04315</name>
</gene>
<proteinExistence type="predicted"/>
<dbReference type="STRING" id="28028.CFLV_04315"/>